<gene>
    <name evidence="1" type="ORF">UT176_01738</name>
</gene>
<name>A0A2U3RBB3_ORITS</name>
<dbReference type="RefSeq" id="WP_045919623.1">
    <property type="nucleotide sequence ID" value="NZ_LS398547.1"/>
</dbReference>
<dbReference type="AlphaFoldDB" id="A0A2U3RBB3"/>
<evidence type="ECO:0000313" key="1">
    <source>
        <dbReference type="EMBL" id="SPR10497.1"/>
    </source>
</evidence>
<accession>A0A2U3RBB3</accession>
<evidence type="ECO:0000313" key="2">
    <source>
        <dbReference type="Proteomes" id="UP000244960"/>
    </source>
</evidence>
<protein>
    <submittedName>
        <fullName evidence="1">Integrase</fullName>
    </submittedName>
</protein>
<dbReference type="EMBL" id="LS398547">
    <property type="protein sequence ID" value="SPR10497.1"/>
    <property type="molecule type" value="Genomic_DNA"/>
</dbReference>
<dbReference type="Proteomes" id="UP000244960">
    <property type="component" value="Chromosome I"/>
</dbReference>
<reference evidence="2" key="1">
    <citation type="submission" date="2018-03" db="EMBL/GenBank/DDBJ databases">
        <authorList>
            <person name="Batty M. E."/>
            <person name="Batty M E."/>
        </authorList>
    </citation>
    <scope>NUCLEOTIDE SEQUENCE [LARGE SCALE GENOMIC DNA]</scope>
</reference>
<proteinExistence type="predicted"/>
<sequence>MTNGIDSREVKCYQQIEENENRIKERERKANDITFKELCDKCEEYSKIIIQARMGVLQEYLTVPVCNIRFSLLIFASQLSIT</sequence>
<organism evidence="1 2">
    <name type="scientific">Orientia tsutsugamushi</name>
    <name type="common">Rickettsia tsutsugamushi</name>
    <dbReference type="NCBI Taxonomy" id="784"/>
    <lineage>
        <taxon>Bacteria</taxon>
        <taxon>Pseudomonadati</taxon>
        <taxon>Pseudomonadota</taxon>
        <taxon>Alphaproteobacteria</taxon>
        <taxon>Rickettsiales</taxon>
        <taxon>Rickettsiaceae</taxon>
        <taxon>Rickettsieae</taxon>
        <taxon>Orientia</taxon>
    </lineage>
</organism>